<dbReference type="STRING" id="1499967.U27_02582"/>
<dbReference type="EMBL" id="DF820483">
    <property type="protein sequence ID" value="GAK61753.1"/>
    <property type="molecule type" value="Genomic_DNA"/>
</dbReference>
<evidence type="ECO:0000313" key="2">
    <source>
        <dbReference type="Proteomes" id="UP000030661"/>
    </source>
</evidence>
<dbReference type="AlphaFoldDB" id="A0A081CAZ8"/>
<evidence type="ECO:0000313" key="1">
    <source>
        <dbReference type="EMBL" id="GAK61753.1"/>
    </source>
</evidence>
<sequence>MSLYKKKPVVIEARQFVGDNANLYSIYQWIEQNTAGSFEPLAVIEGKVPCPKSGVSIDPRDGRMMIATLEGFHHVNVGDYIIRGIKGEFYPCKPDIFEATYELFQ</sequence>
<dbReference type="eggNOG" id="ENOG5033670">
    <property type="taxonomic scope" value="Bacteria"/>
</dbReference>
<organism evidence="1">
    <name type="scientific">Vecturithrix granuli</name>
    <dbReference type="NCBI Taxonomy" id="1499967"/>
    <lineage>
        <taxon>Bacteria</taxon>
        <taxon>Candidatus Moduliflexota</taxon>
        <taxon>Candidatus Vecturitrichia</taxon>
        <taxon>Candidatus Vecturitrichales</taxon>
        <taxon>Candidatus Vecturitrichaceae</taxon>
        <taxon>Candidatus Vecturithrix</taxon>
    </lineage>
</organism>
<keyword evidence="2" id="KW-1185">Reference proteome</keyword>
<name>A0A081CAZ8_VECG1</name>
<proteinExistence type="predicted"/>
<reference evidence="1" key="1">
    <citation type="journal article" date="2015" name="PeerJ">
        <title>First genomic representation of candidate bacterial phylum KSB3 points to enhanced environmental sensing as a trigger of wastewater bulking.</title>
        <authorList>
            <person name="Sekiguchi Y."/>
            <person name="Ohashi A."/>
            <person name="Parks D.H."/>
            <person name="Yamauchi T."/>
            <person name="Tyson G.W."/>
            <person name="Hugenholtz P."/>
        </authorList>
    </citation>
    <scope>NUCLEOTIDE SEQUENCE [LARGE SCALE GENOMIC DNA]</scope>
</reference>
<gene>
    <name evidence="1" type="ORF">U27_02582</name>
</gene>
<protein>
    <submittedName>
        <fullName evidence="1">Gp9 protein</fullName>
    </submittedName>
</protein>
<dbReference type="HOGENOM" id="CLU_165422_0_0_0"/>
<accession>A0A081CAZ8</accession>
<dbReference type="Proteomes" id="UP000030661">
    <property type="component" value="Unassembled WGS sequence"/>
</dbReference>